<evidence type="ECO:0000256" key="1">
    <source>
        <dbReference type="SAM" id="MobiDB-lite"/>
    </source>
</evidence>
<accession>A0A1M4MMZ0</accession>
<dbReference type="STRING" id="118126.L21_2208"/>
<feature type="compositionally biased region" description="Polar residues" evidence="1">
    <location>
        <begin position="24"/>
        <end position="35"/>
    </location>
</feature>
<name>A0A1M4MMZ0_9EURY</name>
<dbReference type="AlphaFoldDB" id="A0A1M4MMZ0"/>
<dbReference type="EMBL" id="FMID01000050">
    <property type="protein sequence ID" value="SCL76285.1"/>
    <property type="molecule type" value="Genomic_DNA"/>
</dbReference>
<gene>
    <name evidence="2" type="ORF">L21_2208</name>
</gene>
<reference evidence="2 3" key="1">
    <citation type="submission" date="2016-08" db="EMBL/GenBank/DDBJ databases">
        <authorList>
            <person name="Seilhamer J.J."/>
        </authorList>
    </citation>
    <scope>NUCLEOTIDE SEQUENCE [LARGE SCALE GENOMIC DNA]</scope>
    <source>
        <strain evidence="2">L21-II-0</strain>
    </source>
</reference>
<organism evidence="2 3">
    <name type="scientific">Methanoculleus chikugoensis</name>
    <dbReference type="NCBI Taxonomy" id="118126"/>
    <lineage>
        <taxon>Archaea</taxon>
        <taxon>Methanobacteriati</taxon>
        <taxon>Methanobacteriota</taxon>
        <taxon>Stenosarchaea group</taxon>
        <taxon>Methanomicrobia</taxon>
        <taxon>Methanomicrobiales</taxon>
        <taxon>Methanomicrobiaceae</taxon>
        <taxon>Methanoculleus</taxon>
    </lineage>
</organism>
<evidence type="ECO:0000313" key="3">
    <source>
        <dbReference type="Proteomes" id="UP000184671"/>
    </source>
</evidence>
<protein>
    <submittedName>
        <fullName evidence="2">Uncharacterized protein</fullName>
    </submittedName>
</protein>
<sequence>MGITPHRRNPLSETFFTKEDFRSNESPSLPQNHKC</sequence>
<feature type="region of interest" description="Disordered" evidence="1">
    <location>
        <begin position="1"/>
        <end position="35"/>
    </location>
</feature>
<dbReference type="Proteomes" id="UP000184671">
    <property type="component" value="Unassembled WGS sequence"/>
</dbReference>
<proteinExistence type="predicted"/>
<evidence type="ECO:0000313" key="2">
    <source>
        <dbReference type="EMBL" id="SCL76285.1"/>
    </source>
</evidence>